<comment type="caution">
    <text evidence="2">The sequence shown here is derived from an EMBL/GenBank/DDBJ whole genome shotgun (WGS) entry which is preliminary data.</text>
</comment>
<sequence>MLDAVKGSVAVKTCRAYRTVSALIFLRLLPLGIRIRKTACLFEVKRGKQLEDIFADQELEYFWKLPHSVYVSELGFESIKKSGSDNGEPTAHLPESSRESKVSEILTKWQDGMKSGKSAYRTEPFCTVFRQKYSSCSRK</sequence>
<evidence type="ECO:0000313" key="3">
    <source>
        <dbReference type="Proteomes" id="UP000299102"/>
    </source>
</evidence>
<dbReference type="AlphaFoldDB" id="A0A4C1UN73"/>
<protein>
    <submittedName>
        <fullName evidence="2">Uncharacterized protein</fullName>
    </submittedName>
</protein>
<evidence type="ECO:0000313" key="2">
    <source>
        <dbReference type="EMBL" id="GBP27893.1"/>
    </source>
</evidence>
<dbReference type="EMBL" id="BGZK01000200">
    <property type="protein sequence ID" value="GBP27893.1"/>
    <property type="molecule type" value="Genomic_DNA"/>
</dbReference>
<dbReference type="Proteomes" id="UP000299102">
    <property type="component" value="Unassembled WGS sequence"/>
</dbReference>
<proteinExistence type="predicted"/>
<accession>A0A4C1UN73</accession>
<gene>
    <name evidence="2" type="ORF">EVAR_14082_1</name>
</gene>
<organism evidence="2 3">
    <name type="scientific">Eumeta variegata</name>
    <name type="common">Bagworm moth</name>
    <name type="synonym">Eumeta japonica</name>
    <dbReference type="NCBI Taxonomy" id="151549"/>
    <lineage>
        <taxon>Eukaryota</taxon>
        <taxon>Metazoa</taxon>
        <taxon>Ecdysozoa</taxon>
        <taxon>Arthropoda</taxon>
        <taxon>Hexapoda</taxon>
        <taxon>Insecta</taxon>
        <taxon>Pterygota</taxon>
        <taxon>Neoptera</taxon>
        <taxon>Endopterygota</taxon>
        <taxon>Lepidoptera</taxon>
        <taxon>Glossata</taxon>
        <taxon>Ditrysia</taxon>
        <taxon>Tineoidea</taxon>
        <taxon>Psychidae</taxon>
        <taxon>Oiketicinae</taxon>
        <taxon>Eumeta</taxon>
    </lineage>
</organism>
<name>A0A4C1UN73_EUMVA</name>
<dbReference type="OrthoDB" id="7695642at2759"/>
<evidence type="ECO:0000256" key="1">
    <source>
        <dbReference type="SAM" id="MobiDB-lite"/>
    </source>
</evidence>
<reference evidence="2 3" key="1">
    <citation type="journal article" date="2019" name="Commun. Biol.">
        <title>The bagworm genome reveals a unique fibroin gene that provides high tensile strength.</title>
        <authorList>
            <person name="Kono N."/>
            <person name="Nakamura H."/>
            <person name="Ohtoshi R."/>
            <person name="Tomita M."/>
            <person name="Numata K."/>
            <person name="Arakawa K."/>
        </authorList>
    </citation>
    <scope>NUCLEOTIDE SEQUENCE [LARGE SCALE GENOMIC DNA]</scope>
</reference>
<keyword evidence="3" id="KW-1185">Reference proteome</keyword>
<feature type="region of interest" description="Disordered" evidence="1">
    <location>
        <begin position="81"/>
        <end position="103"/>
    </location>
</feature>